<evidence type="ECO:0000313" key="2">
    <source>
        <dbReference type="Proteomes" id="UP001163798"/>
    </source>
</evidence>
<name>A0AA38NLW2_9AGAR</name>
<comment type="caution">
    <text evidence="1">The sequence shown here is derived from an EMBL/GenBank/DDBJ whole genome shotgun (WGS) entry which is preliminary data.</text>
</comment>
<gene>
    <name evidence="1" type="ORF">GGU10DRAFT_355095</name>
</gene>
<organism evidence="1 2">
    <name type="scientific">Lentinula aff. detonsa</name>
    <dbReference type="NCBI Taxonomy" id="2804958"/>
    <lineage>
        <taxon>Eukaryota</taxon>
        <taxon>Fungi</taxon>
        <taxon>Dikarya</taxon>
        <taxon>Basidiomycota</taxon>
        <taxon>Agaricomycotina</taxon>
        <taxon>Agaricomycetes</taxon>
        <taxon>Agaricomycetidae</taxon>
        <taxon>Agaricales</taxon>
        <taxon>Marasmiineae</taxon>
        <taxon>Omphalotaceae</taxon>
        <taxon>Lentinula</taxon>
    </lineage>
</organism>
<dbReference type="Proteomes" id="UP001163798">
    <property type="component" value="Unassembled WGS sequence"/>
</dbReference>
<dbReference type="AlphaFoldDB" id="A0AA38NLW2"/>
<keyword evidence="2" id="KW-1185">Reference proteome</keyword>
<dbReference type="EMBL" id="MU793344">
    <property type="protein sequence ID" value="KAJ3785373.1"/>
    <property type="molecule type" value="Genomic_DNA"/>
</dbReference>
<accession>A0AA38NLW2</accession>
<sequence length="466" mass="51790">MSIFGSITTSPLISSKFQFRSRVVVAGSYQRYLRNTILRHCASVSTMLDSSSSADLPDFEVFEGEPELPLYTRRPSAGCSTVLVGRQQRKFRYSVEKSLAGPGITLTVYGDSKISNELPSFMAGDRVAGVVQISVNNGEDIRAVHISLRGRVLTGRTSDAVCTFLDLQETLWTEGSGSLEANVHSTNESDYIWPYSLVLPKDVAISQVDGEKEQVFPLPHTFTEPGVPARVQYELEVFLKQTKWKRNRRIATEIGCFQSNPNRIRSGYIPSTSSFQCAEADGVTRWKALDFDLTGIISQFHSRTVHFFCTLSLKDPLCYTRGSYIPLLLKIRSQDKQALELISSPDAAIVQLNRRINYKDVQMCGGKSSRWSSVVETVGAVTWKSHEGTLLEEPVLAEYSSTIIGKVKLKRDLAPSSVIANMAIEYFISVHPFSSPSFQPKDNKSGSLLSQMVQITTDLSSLSEYE</sequence>
<dbReference type="InterPro" id="IPR014752">
    <property type="entry name" value="Arrestin-like_C"/>
</dbReference>
<reference evidence="1" key="1">
    <citation type="submission" date="2022-08" db="EMBL/GenBank/DDBJ databases">
        <authorList>
            <consortium name="DOE Joint Genome Institute"/>
            <person name="Min B."/>
            <person name="Riley R."/>
            <person name="Sierra-Patev S."/>
            <person name="Naranjo-Ortiz M."/>
            <person name="Looney B."/>
            <person name="Konkel Z."/>
            <person name="Slot J.C."/>
            <person name="Sakamoto Y."/>
            <person name="Steenwyk J.L."/>
            <person name="Rokas A."/>
            <person name="Carro J."/>
            <person name="Camarero S."/>
            <person name="Ferreira P."/>
            <person name="Molpeceres G."/>
            <person name="Ruiz-Duenas F.J."/>
            <person name="Serrano A."/>
            <person name="Henrissat B."/>
            <person name="Drula E."/>
            <person name="Hughes K.W."/>
            <person name="Mata J.L."/>
            <person name="Ishikawa N.K."/>
            <person name="Vargas-Isla R."/>
            <person name="Ushijima S."/>
            <person name="Smith C.A."/>
            <person name="Ahrendt S."/>
            <person name="Andreopoulos W."/>
            <person name="He G."/>
            <person name="Labutti K."/>
            <person name="Lipzen A."/>
            <person name="Ng V."/>
            <person name="Sandor L."/>
            <person name="Barry K."/>
            <person name="Martinez A.T."/>
            <person name="Xiao Y."/>
            <person name="Gibbons J.G."/>
            <person name="Terashima K."/>
            <person name="Hibbett D.S."/>
            <person name="Grigoriev I.V."/>
        </authorList>
    </citation>
    <scope>NUCLEOTIDE SEQUENCE</scope>
    <source>
        <strain evidence="1">TFB10291</strain>
    </source>
</reference>
<protein>
    <recommendedName>
        <fullName evidence="3">Arrestin-like N-terminal domain-containing protein</fullName>
    </recommendedName>
</protein>
<evidence type="ECO:0000313" key="1">
    <source>
        <dbReference type="EMBL" id="KAJ3785373.1"/>
    </source>
</evidence>
<proteinExistence type="predicted"/>
<evidence type="ECO:0008006" key="3">
    <source>
        <dbReference type="Google" id="ProtNLM"/>
    </source>
</evidence>
<dbReference type="Gene3D" id="2.60.40.640">
    <property type="match status" value="1"/>
</dbReference>